<gene>
    <name evidence="1" type="ORF">RGD00_03775</name>
</gene>
<evidence type="ECO:0000313" key="2">
    <source>
        <dbReference type="Proteomes" id="UP001247754"/>
    </source>
</evidence>
<dbReference type="InterPro" id="IPR003772">
    <property type="entry name" value="YceD"/>
</dbReference>
<dbReference type="Pfam" id="PF02620">
    <property type="entry name" value="YceD"/>
    <property type="match status" value="1"/>
</dbReference>
<dbReference type="RefSeq" id="WP_310455960.1">
    <property type="nucleotide sequence ID" value="NZ_JAVKPH010000003.1"/>
</dbReference>
<accession>A0ABU1F4C4</accession>
<reference evidence="1 2" key="1">
    <citation type="submission" date="2023-09" db="EMBL/GenBank/DDBJ databases">
        <title>Xinfangfangia sedmenti sp. nov., isolated the sedment.</title>
        <authorList>
            <person name="Xu L."/>
        </authorList>
    </citation>
    <scope>NUCLEOTIDE SEQUENCE [LARGE SCALE GENOMIC DNA]</scope>
    <source>
        <strain evidence="1 2">LG-4</strain>
    </source>
</reference>
<organism evidence="1 2">
    <name type="scientific">Ruixingdingia sedimenti</name>
    <dbReference type="NCBI Taxonomy" id="3073604"/>
    <lineage>
        <taxon>Bacteria</taxon>
        <taxon>Pseudomonadati</taxon>
        <taxon>Pseudomonadota</taxon>
        <taxon>Alphaproteobacteria</taxon>
        <taxon>Rhodobacterales</taxon>
        <taxon>Paracoccaceae</taxon>
        <taxon>Ruixingdingia</taxon>
    </lineage>
</organism>
<keyword evidence="2" id="KW-1185">Reference proteome</keyword>
<protein>
    <submittedName>
        <fullName evidence="1">DUF177 domain-containing protein</fullName>
    </submittedName>
</protein>
<comment type="caution">
    <text evidence="1">The sequence shown here is derived from an EMBL/GenBank/DDBJ whole genome shotgun (WGS) entry which is preliminary data.</text>
</comment>
<sequence length="182" mass="18996">MTDLPYTHPVRAADLTGRRDRAFDLRPDAAACAAIAATLGINAVADLAFAGHLRPAGRADVMLEARLEATVDQPCVVTLVPVRSRIDVPVARRYVAGMAAPEGAEVEMPEDDTLEPLPEVIDLGAVMVEALALALPDYPRAPGAELGEAVFAAPGVAALRDADLRPFAALARLRPGGEGDKG</sequence>
<name>A0ABU1F4C4_9RHOB</name>
<evidence type="ECO:0000313" key="1">
    <source>
        <dbReference type="EMBL" id="MDR5651709.1"/>
    </source>
</evidence>
<proteinExistence type="predicted"/>
<dbReference type="Proteomes" id="UP001247754">
    <property type="component" value="Unassembled WGS sequence"/>
</dbReference>
<dbReference type="EMBL" id="JAVKPH010000003">
    <property type="protein sequence ID" value="MDR5651709.1"/>
    <property type="molecule type" value="Genomic_DNA"/>
</dbReference>